<dbReference type="OrthoDB" id="5231339at2759"/>
<dbReference type="Proteomes" id="UP000293360">
    <property type="component" value="Unassembled WGS sequence"/>
</dbReference>
<dbReference type="AlphaFoldDB" id="A0A4Q4THM1"/>
<proteinExistence type="predicted"/>
<gene>
    <name evidence="2" type="ORF">DL764_003867</name>
</gene>
<organism evidence="2 3">
    <name type="scientific">Monosporascus ibericus</name>
    <dbReference type="NCBI Taxonomy" id="155417"/>
    <lineage>
        <taxon>Eukaryota</taxon>
        <taxon>Fungi</taxon>
        <taxon>Dikarya</taxon>
        <taxon>Ascomycota</taxon>
        <taxon>Pezizomycotina</taxon>
        <taxon>Sordariomycetes</taxon>
        <taxon>Xylariomycetidae</taxon>
        <taxon>Xylariales</taxon>
        <taxon>Xylariales incertae sedis</taxon>
        <taxon>Monosporascus</taxon>
    </lineage>
</organism>
<evidence type="ECO:0000256" key="1">
    <source>
        <dbReference type="SAM" id="MobiDB-lite"/>
    </source>
</evidence>
<comment type="caution">
    <text evidence="2">The sequence shown here is derived from an EMBL/GenBank/DDBJ whole genome shotgun (WGS) entry which is preliminary data.</text>
</comment>
<reference evidence="2 3" key="1">
    <citation type="submission" date="2018-06" db="EMBL/GenBank/DDBJ databases">
        <title>Complete Genomes of Monosporascus.</title>
        <authorList>
            <person name="Robinson A.J."/>
            <person name="Natvig D.O."/>
        </authorList>
    </citation>
    <scope>NUCLEOTIDE SEQUENCE [LARGE SCALE GENOMIC DNA]</scope>
    <source>
        <strain evidence="2 3">CBS 110550</strain>
    </source>
</reference>
<feature type="region of interest" description="Disordered" evidence="1">
    <location>
        <begin position="41"/>
        <end position="98"/>
    </location>
</feature>
<evidence type="ECO:0000313" key="3">
    <source>
        <dbReference type="Proteomes" id="UP000293360"/>
    </source>
</evidence>
<accession>A0A4Q4THM1</accession>
<dbReference type="EMBL" id="QJNU01000171">
    <property type="protein sequence ID" value="RYP05374.1"/>
    <property type="molecule type" value="Genomic_DNA"/>
</dbReference>
<name>A0A4Q4THM1_9PEZI</name>
<keyword evidence="3" id="KW-1185">Reference proteome</keyword>
<sequence length="98" mass="10507">MPMIWDLKAERDMLLAIVASNLTEKPGADTKVSRPCLTKKLLRDMNGGPTNQDAKVATPGSPAPKMLASNERKATTSDDELEAHKTKKTKSAAKEGSA</sequence>
<protein>
    <submittedName>
        <fullName evidence="2">Uncharacterized protein</fullName>
    </submittedName>
</protein>
<evidence type="ECO:0000313" key="2">
    <source>
        <dbReference type="EMBL" id="RYP05374.1"/>
    </source>
</evidence>